<dbReference type="PANTHER" id="PTHR42929:SF5">
    <property type="entry name" value="ABC TRANSPORTER PERMEASE PROTEIN"/>
    <property type="match status" value="1"/>
</dbReference>
<sequence length="285" mass="31112">MSNLNARRIGSVAGLLSPATLLVLGSLVLPMLTLLRYSFNAYDPIVLMRETFTLENYLRFLAEPYFHEVILTTLAVALVSTCGSSILGFPIAYFLARTQSRFKSLLVVLVIFPLLVGNVVRAAGWIALFGSRGVINVTLMKLGLISQPIEIMYTDFAVIIGTLSVVLPFMILTLQGVIENVDFSIVDAALNLGASRAKAFTRIFLPMIMPGVLAGFVLIFILCMNAYATPYLLGGPGYKMMAPALYDQISSAANWPFGSALAFILMAVTVISTLLVTRLTTRRRR</sequence>
<gene>
    <name evidence="10" type="ORF">GR170_21930</name>
</gene>
<name>A0A6L7G9Y5_9RHOB</name>
<dbReference type="AlphaFoldDB" id="A0A6L7G9Y5"/>
<evidence type="ECO:0000313" key="11">
    <source>
        <dbReference type="Proteomes" id="UP000477911"/>
    </source>
</evidence>
<keyword evidence="4" id="KW-1003">Cell membrane</keyword>
<evidence type="ECO:0000256" key="7">
    <source>
        <dbReference type="ARBA" id="ARBA00023136"/>
    </source>
</evidence>
<dbReference type="InterPro" id="IPR035906">
    <property type="entry name" value="MetI-like_sf"/>
</dbReference>
<evidence type="ECO:0000256" key="1">
    <source>
        <dbReference type="ARBA" id="ARBA00004651"/>
    </source>
</evidence>
<keyword evidence="7 8" id="KW-0472">Membrane</keyword>
<keyword evidence="6 8" id="KW-1133">Transmembrane helix</keyword>
<feature type="transmembrane region" description="Helical" evidence="8">
    <location>
        <begin position="203"/>
        <end position="233"/>
    </location>
</feature>
<dbReference type="InterPro" id="IPR000515">
    <property type="entry name" value="MetI-like"/>
</dbReference>
<evidence type="ECO:0000256" key="5">
    <source>
        <dbReference type="ARBA" id="ARBA00022692"/>
    </source>
</evidence>
<protein>
    <submittedName>
        <fullName evidence="10">ABC transporter permease subunit</fullName>
    </submittedName>
</protein>
<feature type="domain" description="ABC transmembrane type-1" evidence="9">
    <location>
        <begin position="70"/>
        <end position="276"/>
    </location>
</feature>
<evidence type="ECO:0000256" key="4">
    <source>
        <dbReference type="ARBA" id="ARBA00022475"/>
    </source>
</evidence>
<feature type="transmembrane region" description="Helical" evidence="8">
    <location>
        <begin position="253"/>
        <end position="276"/>
    </location>
</feature>
<comment type="subcellular location">
    <subcellularLocation>
        <location evidence="1 8">Cell membrane</location>
        <topology evidence="1 8">Multi-pass membrane protein</topology>
    </subcellularLocation>
</comment>
<evidence type="ECO:0000256" key="3">
    <source>
        <dbReference type="ARBA" id="ARBA00022448"/>
    </source>
</evidence>
<dbReference type="GO" id="GO:0055085">
    <property type="term" value="P:transmembrane transport"/>
    <property type="evidence" value="ECO:0007669"/>
    <property type="project" value="InterPro"/>
</dbReference>
<keyword evidence="3 8" id="KW-0813">Transport</keyword>
<feature type="transmembrane region" description="Helical" evidence="8">
    <location>
        <begin position="105"/>
        <end position="131"/>
    </location>
</feature>
<comment type="caution">
    <text evidence="10">The sequence shown here is derived from an EMBL/GenBank/DDBJ whole genome shotgun (WGS) entry which is preliminary data.</text>
</comment>
<comment type="similarity">
    <text evidence="2">Belongs to the binding-protein-dependent transport system permease family. CysTW subfamily.</text>
</comment>
<evidence type="ECO:0000256" key="8">
    <source>
        <dbReference type="RuleBase" id="RU363032"/>
    </source>
</evidence>
<dbReference type="GO" id="GO:0005886">
    <property type="term" value="C:plasma membrane"/>
    <property type="evidence" value="ECO:0007669"/>
    <property type="project" value="UniProtKB-SubCell"/>
</dbReference>
<accession>A0A6L7G9Y5</accession>
<evidence type="ECO:0000259" key="9">
    <source>
        <dbReference type="PROSITE" id="PS50928"/>
    </source>
</evidence>
<evidence type="ECO:0000256" key="6">
    <source>
        <dbReference type="ARBA" id="ARBA00022989"/>
    </source>
</evidence>
<dbReference type="Pfam" id="PF00528">
    <property type="entry name" value="BPD_transp_1"/>
    <property type="match status" value="1"/>
</dbReference>
<proteinExistence type="inferred from homology"/>
<dbReference type="Gene3D" id="1.10.3720.10">
    <property type="entry name" value="MetI-like"/>
    <property type="match status" value="1"/>
</dbReference>
<dbReference type="PANTHER" id="PTHR42929">
    <property type="entry name" value="INNER MEMBRANE ABC TRANSPORTER PERMEASE PROTEIN YDCU-RELATED-RELATED"/>
    <property type="match status" value="1"/>
</dbReference>
<keyword evidence="5 8" id="KW-0812">Transmembrane</keyword>
<dbReference type="CDD" id="cd06261">
    <property type="entry name" value="TM_PBP2"/>
    <property type="match status" value="1"/>
</dbReference>
<evidence type="ECO:0000313" key="10">
    <source>
        <dbReference type="EMBL" id="MXN20502.1"/>
    </source>
</evidence>
<dbReference type="Proteomes" id="UP000477911">
    <property type="component" value="Unassembled WGS sequence"/>
</dbReference>
<dbReference type="EMBL" id="WUMU01000030">
    <property type="protein sequence ID" value="MXN20502.1"/>
    <property type="molecule type" value="Genomic_DNA"/>
</dbReference>
<feature type="transmembrane region" description="Helical" evidence="8">
    <location>
        <begin position="12"/>
        <end position="39"/>
    </location>
</feature>
<organism evidence="10 11">
    <name type="scientific">Pseudooceanicola albus</name>
    <dbReference type="NCBI Taxonomy" id="2692189"/>
    <lineage>
        <taxon>Bacteria</taxon>
        <taxon>Pseudomonadati</taxon>
        <taxon>Pseudomonadota</taxon>
        <taxon>Alphaproteobacteria</taxon>
        <taxon>Rhodobacterales</taxon>
        <taxon>Paracoccaceae</taxon>
        <taxon>Pseudooceanicola</taxon>
    </lineage>
</organism>
<dbReference type="SUPFAM" id="SSF161098">
    <property type="entry name" value="MetI-like"/>
    <property type="match status" value="1"/>
</dbReference>
<feature type="transmembrane region" description="Helical" evidence="8">
    <location>
        <begin position="69"/>
        <end position="93"/>
    </location>
</feature>
<evidence type="ECO:0000256" key="2">
    <source>
        <dbReference type="ARBA" id="ARBA00007069"/>
    </source>
</evidence>
<reference evidence="10 11" key="1">
    <citation type="submission" date="2019-12" db="EMBL/GenBank/DDBJ databases">
        <authorList>
            <person name="Li M."/>
        </authorList>
    </citation>
    <scope>NUCLEOTIDE SEQUENCE [LARGE SCALE GENOMIC DNA]</scope>
    <source>
        <strain evidence="10 11">GBMRC 2024</strain>
    </source>
</reference>
<dbReference type="PROSITE" id="PS50928">
    <property type="entry name" value="ABC_TM1"/>
    <property type="match status" value="1"/>
</dbReference>
<feature type="transmembrane region" description="Helical" evidence="8">
    <location>
        <begin position="151"/>
        <end position="174"/>
    </location>
</feature>
<keyword evidence="11" id="KW-1185">Reference proteome</keyword>